<organism evidence="4 5">
    <name type="scientific">Luteimonas marina</name>
    <dbReference type="NCBI Taxonomy" id="488485"/>
    <lineage>
        <taxon>Bacteria</taxon>
        <taxon>Pseudomonadati</taxon>
        <taxon>Pseudomonadota</taxon>
        <taxon>Gammaproteobacteria</taxon>
        <taxon>Lysobacterales</taxon>
        <taxon>Lysobacteraceae</taxon>
        <taxon>Luteimonas</taxon>
    </lineage>
</organism>
<comment type="similarity">
    <text evidence="1">Belongs to the short-chain dehydrogenases/reductases (SDR) family.</text>
</comment>
<evidence type="ECO:0000313" key="5">
    <source>
        <dbReference type="Proteomes" id="UP000319980"/>
    </source>
</evidence>
<dbReference type="InterPro" id="IPR057313">
    <property type="entry name" value="Maqu_2507-like"/>
</dbReference>
<evidence type="ECO:0000259" key="3">
    <source>
        <dbReference type="SMART" id="SM00822"/>
    </source>
</evidence>
<dbReference type="InterPro" id="IPR002347">
    <property type="entry name" value="SDR_fam"/>
</dbReference>
<dbReference type="Proteomes" id="UP000319980">
    <property type="component" value="Unassembled WGS sequence"/>
</dbReference>
<dbReference type="PRINTS" id="PR00081">
    <property type="entry name" value="GDHRDH"/>
</dbReference>
<dbReference type="InterPro" id="IPR036291">
    <property type="entry name" value="NAD(P)-bd_dom_sf"/>
</dbReference>
<dbReference type="PANTHER" id="PTHR44196">
    <property type="entry name" value="DEHYDROGENASE/REDUCTASE SDR FAMILY MEMBER 7B"/>
    <property type="match status" value="1"/>
</dbReference>
<evidence type="ECO:0000256" key="2">
    <source>
        <dbReference type="ARBA" id="ARBA00023002"/>
    </source>
</evidence>
<protein>
    <submittedName>
        <fullName evidence="4">SDR family oxidoreductase</fullName>
    </submittedName>
</protein>
<dbReference type="GO" id="GO:0016020">
    <property type="term" value="C:membrane"/>
    <property type="evidence" value="ECO:0007669"/>
    <property type="project" value="TreeGrafter"/>
</dbReference>
<dbReference type="Pfam" id="PF07993">
    <property type="entry name" value="NAD_binding_4"/>
    <property type="match status" value="1"/>
</dbReference>
<sequence>MSYFVTGATGFIGRYLVGNLLRRKGTIHVLVRDGSQKKFEAIAKKMGWDRKRVVPVVGDMTAARCGLSAAQVRALNGKVKHFFHLAAIYDLTASAEAQKAANIEGTQHALDLAAAIGAGCFHHASSIAVAGLYPGIFREDMFDEAEGLDDPYLRTKHDSERLVREEKRVKWRIYRPGMVVGHSQTGEIDKIDGPYYFFTLIKKLREMLPPWMPVLGIEGGRINIVPVDFVADAMDHIAHKPKLDGHTFHLTDPEPPRVGEVLNIFCRAGHAPEMTMRIDARMFAFVPSAIRGAVAGLPPVKRFTGMLLRDFRIPKQVLKFITYPTRFDSRETERALKGSGIAVPKLDTYAWRLWDYWERHLDPDLFIDRTLRGKVRNKVVVITGGSSGIGLSTAKRVAEAGAVTVIVARGKEELFKARDEMKAAGGKVFAYTADLADMADCDRLVEKVLKEHGQVDILINNAGRSIRRSIELSYDRFHDFERTMQLNYFGSLRLIMGFMPSMTKRRKGHIINISSIGVLANSPRFSAYVASKAALDAFSRCAQGELSGKGISFTTVNMPLVKTPMIAPTKMYDSVPTLTPEEAADLLVKGIIEKPSRIATRLGIFSALVNAVAPKAYEVIMSTAFELFPDSAAAKGDRAALKDETPSQEQIAFAAMMRGVHW</sequence>
<evidence type="ECO:0000256" key="1">
    <source>
        <dbReference type="ARBA" id="ARBA00006484"/>
    </source>
</evidence>
<accession>A0A5C5UCT3</accession>
<gene>
    <name evidence="4" type="ORF">FQY83_02520</name>
</gene>
<dbReference type="RefSeq" id="WP_146384720.1">
    <property type="nucleotide sequence ID" value="NZ_VOHK01000001.1"/>
</dbReference>
<dbReference type="InterPro" id="IPR013120">
    <property type="entry name" value="FAR_NAD-bd"/>
</dbReference>
<evidence type="ECO:0000313" key="4">
    <source>
        <dbReference type="EMBL" id="TWT23533.1"/>
    </source>
</evidence>
<proteinExistence type="inferred from homology"/>
<name>A0A5C5UCT3_9GAMM</name>
<comment type="caution">
    <text evidence="4">The sequence shown here is derived from an EMBL/GenBank/DDBJ whole genome shotgun (WGS) entry which is preliminary data.</text>
</comment>
<dbReference type="Gene3D" id="3.40.50.720">
    <property type="entry name" value="NAD(P)-binding Rossmann-like Domain"/>
    <property type="match status" value="2"/>
</dbReference>
<dbReference type="SUPFAM" id="SSF51735">
    <property type="entry name" value="NAD(P)-binding Rossmann-fold domains"/>
    <property type="match status" value="2"/>
</dbReference>
<dbReference type="PROSITE" id="PS00061">
    <property type="entry name" value="ADH_SHORT"/>
    <property type="match status" value="1"/>
</dbReference>
<keyword evidence="2" id="KW-0560">Oxidoreductase</keyword>
<dbReference type="CDD" id="cd05263">
    <property type="entry name" value="MupV_like_SDR_e"/>
    <property type="match status" value="1"/>
</dbReference>
<keyword evidence="5" id="KW-1185">Reference proteome</keyword>
<dbReference type="NCBIfam" id="NF005539">
    <property type="entry name" value="PRK07201.1"/>
    <property type="match status" value="1"/>
</dbReference>
<dbReference type="OrthoDB" id="9810734at2"/>
<dbReference type="AlphaFoldDB" id="A0A5C5UCT3"/>
<feature type="domain" description="Ketoreductase" evidence="3">
    <location>
        <begin position="378"/>
        <end position="564"/>
    </location>
</feature>
<reference evidence="4 5" key="1">
    <citation type="journal article" date="2008" name="Int. J. Syst. Evol. Microbiol.">
        <title>Luteimonas marina sp. nov., isolated from seawater.</title>
        <authorList>
            <person name="Baik K.S."/>
            <person name="Park S.C."/>
            <person name="Kim M.S."/>
            <person name="Kim E.M."/>
            <person name="Park C."/>
            <person name="Chun J."/>
            <person name="Seong C.N."/>
        </authorList>
    </citation>
    <scope>NUCLEOTIDE SEQUENCE [LARGE SCALE GENOMIC DNA]</scope>
    <source>
        <strain evidence="4 5">FR1330</strain>
    </source>
</reference>
<dbReference type="SMART" id="SM00822">
    <property type="entry name" value="PKS_KR"/>
    <property type="match status" value="1"/>
</dbReference>
<dbReference type="CDD" id="cd05233">
    <property type="entry name" value="SDR_c"/>
    <property type="match status" value="1"/>
</dbReference>
<dbReference type="PANTHER" id="PTHR44196:SF1">
    <property type="entry name" value="DEHYDROGENASE_REDUCTASE SDR FAMILY MEMBER 7B"/>
    <property type="match status" value="1"/>
</dbReference>
<dbReference type="InterPro" id="IPR057326">
    <property type="entry name" value="KR_dom"/>
</dbReference>
<dbReference type="GO" id="GO:0016491">
    <property type="term" value="F:oxidoreductase activity"/>
    <property type="evidence" value="ECO:0007669"/>
    <property type="project" value="UniProtKB-KW"/>
</dbReference>
<dbReference type="PRINTS" id="PR00080">
    <property type="entry name" value="SDRFAMILY"/>
</dbReference>
<dbReference type="EMBL" id="VOHK01000001">
    <property type="protein sequence ID" value="TWT23533.1"/>
    <property type="molecule type" value="Genomic_DNA"/>
</dbReference>
<dbReference type="InterPro" id="IPR020904">
    <property type="entry name" value="Sc_DH/Rdtase_CS"/>
</dbReference>
<dbReference type="Pfam" id="PF00106">
    <property type="entry name" value="adh_short"/>
    <property type="match status" value="1"/>
</dbReference>